<dbReference type="RefSeq" id="WP_243650863.1">
    <property type="nucleotide sequence ID" value="NZ_JBHRVM010000001.1"/>
</dbReference>
<dbReference type="InterPro" id="IPR039426">
    <property type="entry name" value="TonB-dep_rcpt-like"/>
</dbReference>
<evidence type="ECO:0000256" key="3">
    <source>
        <dbReference type="ARBA" id="ARBA00022452"/>
    </source>
</evidence>
<dbReference type="Proteomes" id="UP000294692">
    <property type="component" value="Unassembled WGS sequence"/>
</dbReference>
<name>A0A4R3V505_9BURK</name>
<dbReference type="PANTHER" id="PTHR32552:SF81">
    <property type="entry name" value="TONB-DEPENDENT OUTER MEMBRANE RECEPTOR"/>
    <property type="match status" value="1"/>
</dbReference>
<evidence type="ECO:0000313" key="16">
    <source>
        <dbReference type="EMBL" id="TCU98388.1"/>
    </source>
</evidence>
<keyword evidence="4" id="KW-0410">Iron transport</keyword>
<evidence type="ECO:0000256" key="6">
    <source>
        <dbReference type="ARBA" id="ARBA00023004"/>
    </source>
</evidence>
<dbReference type="PANTHER" id="PTHR32552">
    <property type="entry name" value="FERRICHROME IRON RECEPTOR-RELATED"/>
    <property type="match status" value="1"/>
</dbReference>
<feature type="domain" description="TonB-dependent receptor-like beta-barrel" evidence="14">
    <location>
        <begin position="257"/>
        <end position="661"/>
    </location>
</feature>
<dbReference type="CDD" id="cd01347">
    <property type="entry name" value="ligand_gated_channel"/>
    <property type="match status" value="1"/>
</dbReference>
<dbReference type="EMBL" id="SMBX01000005">
    <property type="protein sequence ID" value="TCU98388.1"/>
    <property type="molecule type" value="Genomic_DNA"/>
</dbReference>
<evidence type="ECO:0000256" key="13">
    <source>
        <dbReference type="SAM" id="MobiDB-lite"/>
    </source>
</evidence>
<evidence type="ECO:0000256" key="5">
    <source>
        <dbReference type="ARBA" id="ARBA00022692"/>
    </source>
</evidence>
<keyword evidence="6" id="KW-0408">Iron</keyword>
<dbReference type="GO" id="GO:0006826">
    <property type="term" value="P:iron ion transport"/>
    <property type="evidence" value="ECO:0007669"/>
    <property type="project" value="UniProtKB-KW"/>
</dbReference>
<keyword evidence="7" id="KW-0406">Ion transport</keyword>
<feature type="domain" description="TonB-dependent receptor plug" evidence="15">
    <location>
        <begin position="75"/>
        <end position="180"/>
    </location>
</feature>
<keyword evidence="9 11" id="KW-0472">Membrane</keyword>
<dbReference type="GO" id="GO:0009279">
    <property type="term" value="C:cell outer membrane"/>
    <property type="evidence" value="ECO:0007669"/>
    <property type="project" value="UniProtKB-SubCell"/>
</dbReference>
<evidence type="ECO:0000259" key="14">
    <source>
        <dbReference type="Pfam" id="PF00593"/>
    </source>
</evidence>
<keyword evidence="5 11" id="KW-0812">Transmembrane</keyword>
<comment type="subcellular location">
    <subcellularLocation>
        <location evidence="1 11">Cell outer membrane</location>
        <topology evidence="1 11">Multi-pass membrane protein</topology>
    </subcellularLocation>
</comment>
<dbReference type="Pfam" id="PF07715">
    <property type="entry name" value="Plug"/>
    <property type="match status" value="1"/>
</dbReference>
<evidence type="ECO:0000256" key="7">
    <source>
        <dbReference type="ARBA" id="ARBA00023065"/>
    </source>
</evidence>
<evidence type="ECO:0000256" key="2">
    <source>
        <dbReference type="ARBA" id="ARBA00022448"/>
    </source>
</evidence>
<evidence type="ECO:0000256" key="1">
    <source>
        <dbReference type="ARBA" id="ARBA00004571"/>
    </source>
</evidence>
<evidence type="ECO:0000256" key="12">
    <source>
        <dbReference type="RuleBase" id="RU003357"/>
    </source>
</evidence>
<sequence length="693" mass="76692">MEHTSRTHALSHRCPHLRTATAMCGVALIQMGLLGQAQGQSWQDQQPTSRPSEIHQAAGLSPIIVRAQKQDEDLLTVPASITVVDGQALEEKGAQSLDVLPGMVSGLSFQSMGQSGLMPPVIRGLNANVTSFSSSVALIVDGVATLRGQGFDDPLLGVEQVEVLKGPQSTLYGRNAEAGVISITTRKPDNAPYAFISAEAGNYDRRAVRFDLSHPVVQDQLFLGVAGSFSRKDGFLENTWLGQKDGGQLRRSGRFALRWTPGTRTDAILRYTQNEYRDQASLWGSPASPERTEVRSGTEGWNRSTSRAWSLDITHRFDSGIRLRSTTARNTYLDDLQQDTDFQPADMMHIGRRHEFTTLSQELRLEGGEAGETRWLAGLYLDDDEQDLSFSQKTPMALILTSGLQRQRTSALFTHWTIPLSGPWSLVAGGRLEHTRIHFDMPGMDRQSRNYTQFSPKLAMQYALNPDTHLYASLSEGYRAGGFNAFSPPAYRDYEPEKVWAFELGAKGTVLDNTLRYSAALYAMNIRQMQVQQMGMPGQVFITNAATGRSIGAEFDVDYQLAPGWNLQAGLALNRSTFREFQDGAKSYDGNDNAFSPRVSGYAGLRYQDARGWYAQARLHGASKIYLDAANEYSRNGFGVLDVSAGYMFKDVELSIYANNVANRHYDSVGFLNGLVTIYSPPREIGVRVSWKL</sequence>
<dbReference type="SUPFAM" id="SSF56935">
    <property type="entry name" value="Porins"/>
    <property type="match status" value="1"/>
</dbReference>
<dbReference type="Gene3D" id="2.40.170.20">
    <property type="entry name" value="TonB-dependent receptor, beta-barrel domain"/>
    <property type="match status" value="1"/>
</dbReference>
<dbReference type="AlphaFoldDB" id="A0A4R3V505"/>
<comment type="similarity">
    <text evidence="11 12">Belongs to the TonB-dependent receptor family.</text>
</comment>
<organism evidence="16 17">
    <name type="scientific">Paracandidimonas soli</name>
    <dbReference type="NCBI Taxonomy" id="1917182"/>
    <lineage>
        <taxon>Bacteria</taxon>
        <taxon>Pseudomonadati</taxon>
        <taxon>Pseudomonadota</taxon>
        <taxon>Betaproteobacteria</taxon>
        <taxon>Burkholderiales</taxon>
        <taxon>Alcaligenaceae</taxon>
        <taxon>Paracandidimonas</taxon>
    </lineage>
</organism>
<proteinExistence type="inferred from homology"/>
<keyword evidence="8 12" id="KW-0798">TonB box</keyword>
<evidence type="ECO:0000313" key="17">
    <source>
        <dbReference type="Proteomes" id="UP000294692"/>
    </source>
</evidence>
<evidence type="ECO:0000256" key="11">
    <source>
        <dbReference type="PROSITE-ProRule" id="PRU01360"/>
    </source>
</evidence>
<keyword evidence="17" id="KW-1185">Reference proteome</keyword>
<evidence type="ECO:0000256" key="4">
    <source>
        <dbReference type="ARBA" id="ARBA00022496"/>
    </source>
</evidence>
<keyword evidence="3 11" id="KW-1134">Transmembrane beta strand</keyword>
<evidence type="ECO:0000256" key="10">
    <source>
        <dbReference type="ARBA" id="ARBA00023237"/>
    </source>
</evidence>
<dbReference type="InterPro" id="IPR000531">
    <property type="entry name" value="Beta-barrel_TonB"/>
</dbReference>
<keyword evidence="10 11" id="KW-0998">Cell outer membrane</keyword>
<reference evidence="16 17" key="1">
    <citation type="submission" date="2019-03" db="EMBL/GenBank/DDBJ databases">
        <title>Genomic Encyclopedia of Type Strains, Phase IV (KMG-IV): sequencing the most valuable type-strain genomes for metagenomic binning, comparative biology and taxonomic classification.</title>
        <authorList>
            <person name="Goeker M."/>
        </authorList>
    </citation>
    <scope>NUCLEOTIDE SEQUENCE [LARGE SCALE GENOMIC DNA]</scope>
    <source>
        <strain evidence="16 17">DSM 100048</strain>
    </source>
</reference>
<evidence type="ECO:0000256" key="9">
    <source>
        <dbReference type="ARBA" id="ARBA00023136"/>
    </source>
</evidence>
<dbReference type="InterPro" id="IPR012910">
    <property type="entry name" value="Plug_dom"/>
</dbReference>
<dbReference type="InterPro" id="IPR036942">
    <property type="entry name" value="Beta-barrel_TonB_sf"/>
</dbReference>
<protein>
    <submittedName>
        <fullName evidence="16">Iron complex outermembrane receptor protein</fullName>
    </submittedName>
</protein>
<accession>A0A4R3V505</accession>
<dbReference type="Pfam" id="PF00593">
    <property type="entry name" value="TonB_dep_Rec_b-barrel"/>
    <property type="match status" value="1"/>
</dbReference>
<keyword evidence="2 11" id="KW-0813">Transport</keyword>
<gene>
    <name evidence="16" type="ORF">EV686_10585</name>
</gene>
<evidence type="ECO:0000256" key="8">
    <source>
        <dbReference type="ARBA" id="ARBA00023077"/>
    </source>
</evidence>
<comment type="caution">
    <text evidence="16">The sequence shown here is derived from an EMBL/GenBank/DDBJ whole genome shotgun (WGS) entry which is preliminary data.</text>
</comment>
<feature type="region of interest" description="Disordered" evidence="13">
    <location>
        <begin position="281"/>
        <end position="300"/>
    </location>
</feature>
<keyword evidence="16" id="KW-0675">Receptor</keyword>
<evidence type="ECO:0000259" key="15">
    <source>
        <dbReference type="Pfam" id="PF07715"/>
    </source>
</evidence>
<dbReference type="PROSITE" id="PS52016">
    <property type="entry name" value="TONB_DEPENDENT_REC_3"/>
    <property type="match status" value="1"/>
</dbReference>